<evidence type="ECO:0000256" key="3">
    <source>
        <dbReference type="ARBA" id="ARBA00022771"/>
    </source>
</evidence>
<dbReference type="Pfam" id="PF00320">
    <property type="entry name" value="GATA"/>
    <property type="match status" value="1"/>
</dbReference>
<feature type="domain" description="GATA-type" evidence="8">
    <location>
        <begin position="226"/>
        <end position="253"/>
    </location>
</feature>
<protein>
    <recommendedName>
        <fullName evidence="8">GATA-type domain-containing protein</fullName>
    </recommendedName>
</protein>
<dbReference type="GO" id="GO:0030154">
    <property type="term" value="P:cell differentiation"/>
    <property type="evidence" value="ECO:0007669"/>
    <property type="project" value="TreeGrafter"/>
</dbReference>
<dbReference type="CDD" id="cd00202">
    <property type="entry name" value="ZnF_GATA"/>
    <property type="match status" value="1"/>
</dbReference>
<dbReference type="GO" id="GO:0043565">
    <property type="term" value="F:sequence-specific DNA binding"/>
    <property type="evidence" value="ECO:0007669"/>
    <property type="project" value="InterPro"/>
</dbReference>
<dbReference type="InterPro" id="IPR000679">
    <property type="entry name" value="Znf_GATA"/>
</dbReference>
<dbReference type="AlphaFoldDB" id="A0AAD8U4R4"/>
<evidence type="ECO:0000313" key="10">
    <source>
        <dbReference type="Proteomes" id="UP001231189"/>
    </source>
</evidence>
<dbReference type="PROSITE" id="PS00344">
    <property type="entry name" value="GATA_ZN_FINGER_1"/>
    <property type="match status" value="1"/>
</dbReference>
<dbReference type="GO" id="GO:0008270">
    <property type="term" value="F:zinc ion binding"/>
    <property type="evidence" value="ECO:0007669"/>
    <property type="project" value="UniProtKB-KW"/>
</dbReference>
<dbReference type="PANTHER" id="PTHR45658">
    <property type="entry name" value="GATA TRANSCRIPTION FACTOR"/>
    <property type="match status" value="1"/>
</dbReference>
<name>A0AAD8U4R4_LOLMU</name>
<dbReference type="PROSITE" id="PS50114">
    <property type="entry name" value="GATA_ZN_FINGER_2"/>
    <property type="match status" value="1"/>
</dbReference>
<organism evidence="9 10">
    <name type="scientific">Lolium multiflorum</name>
    <name type="common">Italian ryegrass</name>
    <name type="synonym">Lolium perenne subsp. multiflorum</name>
    <dbReference type="NCBI Taxonomy" id="4521"/>
    <lineage>
        <taxon>Eukaryota</taxon>
        <taxon>Viridiplantae</taxon>
        <taxon>Streptophyta</taxon>
        <taxon>Embryophyta</taxon>
        <taxon>Tracheophyta</taxon>
        <taxon>Spermatophyta</taxon>
        <taxon>Magnoliopsida</taxon>
        <taxon>Liliopsida</taxon>
        <taxon>Poales</taxon>
        <taxon>Poaceae</taxon>
        <taxon>BOP clade</taxon>
        <taxon>Pooideae</taxon>
        <taxon>Poodae</taxon>
        <taxon>Poeae</taxon>
        <taxon>Poeae Chloroplast Group 2 (Poeae type)</taxon>
        <taxon>Loliodinae</taxon>
        <taxon>Loliinae</taxon>
        <taxon>Lolium</taxon>
    </lineage>
</organism>
<comment type="caution">
    <text evidence="9">The sequence shown here is derived from an EMBL/GenBank/DDBJ whole genome shotgun (WGS) entry which is preliminary data.</text>
</comment>
<evidence type="ECO:0000256" key="5">
    <source>
        <dbReference type="ARBA" id="ARBA00023159"/>
    </source>
</evidence>
<dbReference type="GO" id="GO:0006355">
    <property type="term" value="P:regulation of DNA-templated transcription"/>
    <property type="evidence" value="ECO:0007669"/>
    <property type="project" value="InterPro"/>
</dbReference>
<evidence type="ECO:0000256" key="7">
    <source>
        <dbReference type="SAM" id="MobiDB-lite"/>
    </source>
</evidence>
<proteinExistence type="inferred from homology"/>
<evidence type="ECO:0000256" key="6">
    <source>
        <dbReference type="PROSITE-ProRule" id="PRU00094"/>
    </source>
</evidence>
<dbReference type="EMBL" id="JAUUTY010000001">
    <property type="protein sequence ID" value="KAK1697650.1"/>
    <property type="molecule type" value="Genomic_DNA"/>
</dbReference>
<evidence type="ECO:0000256" key="4">
    <source>
        <dbReference type="ARBA" id="ARBA00022833"/>
    </source>
</evidence>
<feature type="compositionally biased region" description="Polar residues" evidence="7">
    <location>
        <begin position="133"/>
        <end position="143"/>
    </location>
</feature>
<sequence length="305" mass="31947">MKPCSAMYQIHGRQARSPAESNDADAGGGGVGALPVAVSALAVPDDPLDGIMQCLGAEKGFAVGSDDCWATGAWFDDYRGGSMDMSTQAGVDYFEMLLDFPDATATPVLSAEGATEKTPTRAGAATVEDWPAMTTNLSPSLASSDEDNASWMSSSESSSEDDDADAHWLPGESKKSGGTKRRLQQHQKSASGGQSKPETQTVVRPPPLSVVAVVESGGGGDNNYWCHHCSATKSPLWRAGPDGPKTLCNACGLRKNKRGAPTTTKRLRVAKPIIGSAKSNSYSVMPLAEDATVVRKKRSVAIRIG</sequence>
<dbReference type="Gene3D" id="3.30.50.10">
    <property type="entry name" value="Erythroid Transcription Factor GATA-1, subunit A"/>
    <property type="match status" value="1"/>
</dbReference>
<keyword evidence="10" id="KW-1185">Reference proteome</keyword>
<dbReference type="GO" id="GO:0005634">
    <property type="term" value="C:nucleus"/>
    <property type="evidence" value="ECO:0007669"/>
    <property type="project" value="TreeGrafter"/>
</dbReference>
<dbReference type="SMART" id="SM00401">
    <property type="entry name" value="ZnF_GATA"/>
    <property type="match status" value="1"/>
</dbReference>
<accession>A0AAD8U4R4</accession>
<keyword evidence="3 6" id="KW-0863">Zinc-finger</keyword>
<reference evidence="9" key="1">
    <citation type="submission" date="2023-07" db="EMBL/GenBank/DDBJ databases">
        <title>A chromosome-level genome assembly of Lolium multiflorum.</title>
        <authorList>
            <person name="Chen Y."/>
            <person name="Copetti D."/>
            <person name="Kolliker R."/>
            <person name="Studer B."/>
        </authorList>
    </citation>
    <scope>NUCLEOTIDE SEQUENCE</scope>
    <source>
        <strain evidence="9">02402/16</strain>
        <tissue evidence="9">Leaf</tissue>
    </source>
</reference>
<feature type="compositionally biased region" description="Polar residues" evidence="7">
    <location>
        <begin position="186"/>
        <end position="202"/>
    </location>
</feature>
<dbReference type="SUPFAM" id="SSF57716">
    <property type="entry name" value="Glucocorticoid receptor-like (DNA-binding domain)"/>
    <property type="match status" value="1"/>
</dbReference>
<dbReference type="Proteomes" id="UP001231189">
    <property type="component" value="Unassembled WGS sequence"/>
</dbReference>
<dbReference type="InterPro" id="IPR013088">
    <property type="entry name" value="Znf_NHR/GATA"/>
</dbReference>
<gene>
    <name evidence="9" type="ORF">QYE76_014347</name>
</gene>
<evidence type="ECO:0000256" key="2">
    <source>
        <dbReference type="ARBA" id="ARBA00022723"/>
    </source>
</evidence>
<keyword evidence="5" id="KW-0010">Activator</keyword>
<dbReference type="PANTHER" id="PTHR45658:SF148">
    <property type="entry name" value="GATA ZINC FINGER FAMILY PROTEIN, EXPRESSED"/>
    <property type="match status" value="1"/>
</dbReference>
<keyword evidence="4" id="KW-0862">Zinc</keyword>
<dbReference type="InterPro" id="IPR051140">
    <property type="entry name" value="GATA_TF"/>
</dbReference>
<keyword evidence="2" id="KW-0479">Metal-binding</keyword>
<evidence type="ECO:0000313" key="9">
    <source>
        <dbReference type="EMBL" id="KAK1697650.1"/>
    </source>
</evidence>
<evidence type="ECO:0000259" key="8">
    <source>
        <dbReference type="PROSITE" id="PS50114"/>
    </source>
</evidence>
<evidence type="ECO:0000256" key="1">
    <source>
        <dbReference type="ARBA" id="ARBA00005694"/>
    </source>
</evidence>
<comment type="similarity">
    <text evidence="1">Belongs to the type IV zinc-finger family. Class A subfamily.</text>
</comment>
<feature type="region of interest" description="Disordered" evidence="7">
    <location>
        <begin position="110"/>
        <end position="207"/>
    </location>
</feature>